<organism evidence="1 2">
    <name type="scientific">Prosthecobacter debontii</name>
    <dbReference type="NCBI Taxonomy" id="48467"/>
    <lineage>
        <taxon>Bacteria</taxon>
        <taxon>Pseudomonadati</taxon>
        <taxon>Verrucomicrobiota</taxon>
        <taxon>Verrucomicrobiia</taxon>
        <taxon>Verrucomicrobiales</taxon>
        <taxon>Verrucomicrobiaceae</taxon>
        <taxon>Prosthecobacter</taxon>
    </lineage>
</organism>
<name>A0A1T4XLI4_9BACT</name>
<gene>
    <name evidence="1" type="ORF">SAMN02745166_01681</name>
</gene>
<accession>A0A1T4XLI4</accession>
<proteinExistence type="predicted"/>
<dbReference type="STRING" id="48467.SAMN02745166_01681"/>
<dbReference type="EMBL" id="FUYE01000004">
    <property type="protein sequence ID" value="SKA90243.1"/>
    <property type="molecule type" value="Genomic_DNA"/>
</dbReference>
<keyword evidence="2" id="KW-1185">Reference proteome</keyword>
<dbReference type="Proteomes" id="UP000190774">
    <property type="component" value="Unassembled WGS sequence"/>
</dbReference>
<evidence type="ECO:0000313" key="1">
    <source>
        <dbReference type="EMBL" id="SKA90243.1"/>
    </source>
</evidence>
<reference evidence="2" key="1">
    <citation type="submission" date="2017-02" db="EMBL/GenBank/DDBJ databases">
        <authorList>
            <person name="Varghese N."/>
            <person name="Submissions S."/>
        </authorList>
    </citation>
    <scope>NUCLEOTIDE SEQUENCE [LARGE SCALE GENOMIC DNA]</scope>
    <source>
        <strain evidence="2">ATCC 700200</strain>
    </source>
</reference>
<dbReference type="AlphaFoldDB" id="A0A1T4XLI4"/>
<protein>
    <submittedName>
        <fullName evidence="1">Uncharacterized protein</fullName>
    </submittedName>
</protein>
<sequence>MGAEKTRFPLTRHAFHFQTPGTTTFGTTHRRDAEGITRAHLQTLQLGIAAANLDQHPVEQPSRSTTLFSSR</sequence>
<evidence type="ECO:0000313" key="2">
    <source>
        <dbReference type="Proteomes" id="UP000190774"/>
    </source>
</evidence>